<comment type="caution">
    <text evidence="3">The sequence shown here is derived from an EMBL/GenBank/DDBJ whole genome shotgun (WGS) entry which is preliminary data.</text>
</comment>
<dbReference type="RefSeq" id="WP_046145817.1">
    <property type="nucleotide sequence ID" value="NZ_KQ033912.1"/>
</dbReference>
<dbReference type="FunFam" id="1.50.10.10:FF:000021">
    <property type="entry name" value="N-acylglucosamine 2-epimerase"/>
    <property type="match status" value="1"/>
</dbReference>
<evidence type="ECO:0000256" key="2">
    <source>
        <dbReference type="ARBA" id="ARBA00023235"/>
    </source>
</evidence>
<dbReference type="HOGENOM" id="CLU_046651_0_1_10"/>
<dbReference type="PATRIC" id="fig|927665.4.peg.1710"/>
<dbReference type="AlphaFoldDB" id="A0A0F5JGZ8"/>
<evidence type="ECO:0000313" key="4">
    <source>
        <dbReference type="Proteomes" id="UP000033047"/>
    </source>
</evidence>
<dbReference type="EMBL" id="AQHV01000010">
    <property type="protein sequence ID" value="KKB57019.1"/>
    <property type="molecule type" value="Genomic_DNA"/>
</dbReference>
<dbReference type="SUPFAM" id="SSF48208">
    <property type="entry name" value="Six-hairpin glycosidases"/>
    <property type="match status" value="1"/>
</dbReference>
<dbReference type="Pfam" id="PF07221">
    <property type="entry name" value="GlcNAc_2-epim"/>
    <property type="match status" value="1"/>
</dbReference>
<evidence type="ECO:0000313" key="3">
    <source>
        <dbReference type="EMBL" id="KKB57019.1"/>
    </source>
</evidence>
<evidence type="ECO:0008006" key="5">
    <source>
        <dbReference type="Google" id="ProtNLM"/>
    </source>
</evidence>
<organism evidence="3 4">
    <name type="scientific">Parabacteroides goldsteinii DSM 19448 = WAL 12034</name>
    <dbReference type="NCBI Taxonomy" id="927665"/>
    <lineage>
        <taxon>Bacteria</taxon>
        <taxon>Pseudomonadati</taxon>
        <taxon>Bacteroidota</taxon>
        <taxon>Bacteroidia</taxon>
        <taxon>Bacteroidales</taxon>
        <taxon>Tannerellaceae</taxon>
        <taxon>Parabacteroides</taxon>
    </lineage>
</organism>
<protein>
    <recommendedName>
        <fullName evidence="5">N-acylglucosamine 2-epimerase</fullName>
    </recommendedName>
</protein>
<comment type="similarity">
    <text evidence="1">Belongs to the N-acylglucosamine 2-epimerase family.</text>
</comment>
<name>A0A0F5JGZ8_9BACT</name>
<sequence>MEAKTNISQPAEYLGYWEETYKNDLVNDVMPFWLKYGIDKENGGYFTCLNRDGSLMDSNKSVWFQGRFAFILAYAYNHIEKRQEWLQACKNGIDFIEKYCFDTDGRMFYEVTATGVPVRKRRYVFSETFAAIAMAQYSIASGDKSYAEKAVSLFKQVLHYKNTPGLLEPKFREGFVAKGHSLCMILIDTAARIREAIDDEILTKQIDESINELRRDFMKPEFKTILETVGPNGEFIDSIPGRTINPGHSIETAWFILEEAKYRNWDPELKEMGLTILNWAWEWGWDKTYGGITYFRDCKNLPQQEYWHDMKFWWPQCEAIIATLYAYEVTGDRKYLEMHRMINEYTYARFPDREYGEWYGYFHYDGTLSQPAKGNMYKGPFHIPRMLLKCNLLCKEMLSK</sequence>
<reference evidence="3 4" key="1">
    <citation type="submission" date="2013-04" db="EMBL/GenBank/DDBJ databases">
        <title>The Genome Sequence of Parabacteroides goldsteinii DSM 19448.</title>
        <authorList>
            <consortium name="The Broad Institute Genomics Platform"/>
            <person name="Earl A."/>
            <person name="Ward D."/>
            <person name="Feldgarden M."/>
            <person name="Gevers D."/>
            <person name="Martens E."/>
            <person name="Sakamoto M."/>
            <person name="Benno Y."/>
            <person name="Song Y."/>
            <person name="Liu C."/>
            <person name="Lee J."/>
            <person name="Bolanos M."/>
            <person name="Vaisanen M.L."/>
            <person name="Finegold S.M."/>
            <person name="Walker B."/>
            <person name="Young S."/>
            <person name="Zeng Q."/>
            <person name="Gargeya S."/>
            <person name="Fitzgerald M."/>
            <person name="Haas B."/>
            <person name="Abouelleil A."/>
            <person name="Allen A.W."/>
            <person name="Alvarado L."/>
            <person name="Arachchi H.M."/>
            <person name="Berlin A.M."/>
            <person name="Chapman S.B."/>
            <person name="Gainer-Dewar J."/>
            <person name="Goldberg J."/>
            <person name="Griggs A."/>
            <person name="Gujja S."/>
            <person name="Hansen M."/>
            <person name="Howarth C."/>
            <person name="Imamovic A."/>
            <person name="Ireland A."/>
            <person name="Larimer J."/>
            <person name="McCowan C."/>
            <person name="Murphy C."/>
            <person name="Pearson M."/>
            <person name="Poon T.W."/>
            <person name="Priest M."/>
            <person name="Roberts A."/>
            <person name="Saif S."/>
            <person name="Shea T."/>
            <person name="Sisk P."/>
            <person name="Sykes S."/>
            <person name="Wortman J."/>
            <person name="Nusbaum C."/>
            <person name="Birren B."/>
        </authorList>
    </citation>
    <scope>NUCLEOTIDE SEQUENCE [LARGE SCALE GENOMIC DNA]</scope>
    <source>
        <strain evidence="3 4">DSM 19448</strain>
    </source>
</reference>
<dbReference type="GO" id="GO:0005975">
    <property type="term" value="P:carbohydrate metabolic process"/>
    <property type="evidence" value="ECO:0007669"/>
    <property type="project" value="InterPro"/>
</dbReference>
<dbReference type="InterPro" id="IPR008928">
    <property type="entry name" value="6-hairpin_glycosidase_sf"/>
</dbReference>
<gene>
    <name evidence="3" type="ORF">HMPREF1535_01671</name>
</gene>
<dbReference type="STRING" id="927665.HMPREF1535_01671"/>
<keyword evidence="2" id="KW-0413">Isomerase</keyword>
<accession>A0A0F5JGZ8</accession>
<dbReference type="Proteomes" id="UP000033047">
    <property type="component" value="Unassembled WGS sequence"/>
</dbReference>
<dbReference type="Gene3D" id="1.50.10.10">
    <property type="match status" value="1"/>
</dbReference>
<evidence type="ECO:0000256" key="1">
    <source>
        <dbReference type="ARBA" id="ARBA00008558"/>
    </source>
</evidence>
<dbReference type="PANTHER" id="PTHR15108">
    <property type="entry name" value="N-ACYLGLUCOSAMINE-2-EPIMERASE"/>
    <property type="match status" value="1"/>
</dbReference>
<proteinExistence type="inferred from homology"/>
<dbReference type="InterPro" id="IPR010819">
    <property type="entry name" value="AGE/CE"/>
</dbReference>
<dbReference type="InterPro" id="IPR012341">
    <property type="entry name" value="6hp_glycosidase-like_sf"/>
</dbReference>
<dbReference type="GO" id="GO:0016853">
    <property type="term" value="F:isomerase activity"/>
    <property type="evidence" value="ECO:0007669"/>
    <property type="project" value="UniProtKB-KW"/>
</dbReference>